<dbReference type="Proteomes" id="UP001259832">
    <property type="component" value="Unassembled WGS sequence"/>
</dbReference>
<proteinExistence type="predicted"/>
<evidence type="ECO:0000256" key="1">
    <source>
        <dbReference type="SAM" id="MobiDB-lite"/>
    </source>
</evidence>
<feature type="region of interest" description="Disordered" evidence="1">
    <location>
        <begin position="40"/>
        <end position="65"/>
    </location>
</feature>
<sequence>MSTRSSSTSGRSAGGLWNSERQEREPMSVIAFYEYMYGSTGSAQRSGEESTDEDLAVAETTRETK</sequence>
<accession>A0AAD9GIF4</accession>
<feature type="region of interest" description="Disordered" evidence="1">
    <location>
        <begin position="1"/>
        <end position="24"/>
    </location>
</feature>
<dbReference type="AlphaFoldDB" id="A0AAD9GIF4"/>
<evidence type="ECO:0000313" key="2">
    <source>
        <dbReference type="EMBL" id="KAK1938998.1"/>
    </source>
</evidence>
<protein>
    <submittedName>
        <fullName evidence="2">Uncharacterized protein</fullName>
    </submittedName>
</protein>
<feature type="compositionally biased region" description="Low complexity" evidence="1">
    <location>
        <begin position="1"/>
        <end position="15"/>
    </location>
</feature>
<organism evidence="2 3">
    <name type="scientific">Phytophthora citrophthora</name>
    <dbReference type="NCBI Taxonomy" id="4793"/>
    <lineage>
        <taxon>Eukaryota</taxon>
        <taxon>Sar</taxon>
        <taxon>Stramenopiles</taxon>
        <taxon>Oomycota</taxon>
        <taxon>Peronosporomycetes</taxon>
        <taxon>Peronosporales</taxon>
        <taxon>Peronosporaceae</taxon>
        <taxon>Phytophthora</taxon>
    </lineage>
</organism>
<gene>
    <name evidence="2" type="ORF">P3T76_009073</name>
</gene>
<reference evidence="2" key="1">
    <citation type="submission" date="2023-08" db="EMBL/GenBank/DDBJ databases">
        <title>Reference Genome Resource for the Citrus Pathogen Phytophthora citrophthora.</title>
        <authorList>
            <person name="Moller H."/>
            <person name="Coetzee B."/>
            <person name="Rose L.J."/>
            <person name="Van Niekerk J.M."/>
        </authorList>
    </citation>
    <scope>NUCLEOTIDE SEQUENCE</scope>
    <source>
        <strain evidence="2">STE-U-9442</strain>
    </source>
</reference>
<keyword evidence="3" id="KW-1185">Reference proteome</keyword>
<dbReference type="EMBL" id="JASMQC010000017">
    <property type="protein sequence ID" value="KAK1938998.1"/>
    <property type="molecule type" value="Genomic_DNA"/>
</dbReference>
<comment type="caution">
    <text evidence="2">The sequence shown here is derived from an EMBL/GenBank/DDBJ whole genome shotgun (WGS) entry which is preliminary data.</text>
</comment>
<name>A0AAD9GIF4_9STRA</name>
<evidence type="ECO:0000313" key="3">
    <source>
        <dbReference type="Proteomes" id="UP001259832"/>
    </source>
</evidence>